<proteinExistence type="predicted"/>
<reference evidence="1" key="1">
    <citation type="submission" date="2023-07" db="EMBL/GenBank/DDBJ databases">
        <title>Two novel species in the genus Flavivirga.</title>
        <authorList>
            <person name="Kwon K."/>
        </authorList>
    </citation>
    <scope>NUCLEOTIDE SEQUENCE</scope>
    <source>
        <strain evidence="1">KACC 14157</strain>
    </source>
</reference>
<evidence type="ECO:0000313" key="1">
    <source>
        <dbReference type="EMBL" id="MDO5988904.1"/>
    </source>
</evidence>
<evidence type="ECO:0000313" key="2">
    <source>
        <dbReference type="Proteomes" id="UP001176891"/>
    </source>
</evidence>
<comment type="caution">
    <text evidence="1">The sequence shown here is derived from an EMBL/GenBank/DDBJ whole genome shotgun (WGS) entry which is preliminary data.</text>
</comment>
<accession>A0ABT8X4R9</accession>
<keyword evidence="2" id="KW-1185">Reference proteome</keyword>
<dbReference type="Proteomes" id="UP001176891">
    <property type="component" value="Unassembled WGS sequence"/>
</dbReference>
<protein>
    <submittedName>
        <fullName evidence="1">Uncharacterized protein</fullName>
    </submittedName>
</protein>
<gene>
    <name evidence="1" type="ORF">Q4Q39_15955</name>
</gene>
<sequence length="443" mass="52384">MSFNKKVSTDYEIIISKRMRDNYEIISKEITEIKTFHNLMSFFSKIRLFVDKTVNEIQEHNHSEMLWNMVLVFHSNLLADLFHKFRTIDLKVVTVYKNYENSKNQNSIASIISKIDQLLNRSQKIKLISNLFILGELHFVDKLISEKKTNKNLVFNIMLPSFSHNYFKLILGLPKEYLDHLISIDYKPKPKKVLQKQKKSIAIDFTLCNTSFYYDFNQYLIRAILTKNKEYLNKASSFIKEYINFMTSKKDDHIIPNTDILKITKDFNLSSVIKALKYAIFYEPDYPEMTEAELLYLGNHHHFSLKSDPIDRTFTLIIPNYTFFTNSSMNPIELEEIFIEHKKNDFSFLENYQNQIKNSNAILKLNDLNLIIDDILINEIYYDKFVKSTKTTVSISSIFISVYFLEKFKIENSEFMASLKFLIQLYLGHIGIKRINDINTKMD</sequence>
<organism evidence="1 2">
    <name type="scientific">Flavivirga amylovorans</name>
    <dbReference type="NCBI Taxonomy" id="870486"/>
    <lineage>
        <taxon>Bacteria</taxon>
        <taxon>Pseudomonadati</taxon>
        <taxon>Bacteroidota</taxon>
        <taxon>Flavobacteriia</taxon>
        <taxon>Flavobacteriales</taxon>
        <taxon>Flavobacteriaceae</taxon>
        <taxon>Flavivirga</taxon>
    </lineage>
</organism>
<name>A0ABT8X4R9_9FLAO</name>
<dbReference type="EMBL" id="JAUOEM010000005">
    <property type="protein sequence ID" value="MDO5988904.1"/>
    <property type="molecule type" value="Genomic_DNA"/>
</dbReference>
<dbReference type="RefSeq" id="WP_345075322.1">
    <property type="nucleotide sequence ID" value="NZ_BAABCZ010000004.1"/>
</dbReference>